<organism evidence="1">
    <name type="scientific">Arundo donax</name>
    <name type="common">Giant reed</name>
    <name type="synonym">Donax arundinaceus</name>
    <dbReference type="NCBI Taxonomy" id="35708"/>
    <lineage>
        <taxon>Eukaryota</taxon>
        <taxon>Viridiplantae</taxon>
        <taxon>Streptophyta</taxon>
        <taxon>Embryophyta</taxon>
        <taxon>Tracheophyta</taxon>
        <taxon>Spermatophyta</taxon>
        <taxon>Magnoliopsida</taxon>
        <taxon>Liliopsida</taxon>
        <taxon>Poales</taxon>
        <taxon>Poaceae</taxon>
        <taxon>PACMAD clade</taxon>
        <taxon>Arundinoideae</taxon>
        <taxon>Arundineae</taxon>
        <taxon>Arundo</taxon>
    </lineage>
</organism>
<dbReference type="AlphaFoldDB" id="A0A0A9G0N0"/>
<protein>
    <submittedName>
        <fullName evidence="1">Methylcrotonoyl-CoA carboxylase subunit alpha</fullName>
    </submittedName>
</protein>
<reference evidence="1" key="1">
    <citation type="submission" date="2014-09" db="EMBL/GenBank/DDBJ databases">
        <authorList>
            <person name="Magalhaes I.L.F."/>
            <person name="Oliveira U."/>
            <person name="Santos F.R."/>
            <person name="Vidigal T.H.D.A."/>
            <person name="Brescovit A.D."/>
            <person name="Santos A.J."/>
        </authorList>
    </citation>
    <scope>NUCLEOTIDE SEQUENCE</scope>
    <source>
        <tissue evidence="1">Shoot tissue taken approximately 20 cm above the soil surface</tissue>
    </source>
</reference>
<reference evidence="1" key="2">
    <citation type="journal article" date="2015" name="Data Brief">
        <title>Shoot transcriptome of the giant reed, Arundo donax.</title>
        <authorList>
            <person name="Barrero R.A."/>
            <person name="Guerrero F.D."/>
            <person name="Moolhuijzen P."/>
            <person name="Goolsby J.A."/>
            <person name="Tidwell J."/>
            <person name="Bellgard S.E."/>
            <person name="Bellgard M.I."/>
        </authorList>
    </citation>
    <scope>NUCLEOTIDE SEQUENCE</scope>
    <source>
        <tissue evidence="1">Shoot tissue taken approximately 20 cm above the soil surface</tissue>
    </source>
</reference>
<name>A0A0A9G0N0_ARUDO</name>
<accession>A0A0A9G0N0</accession>
<evidence type="ECO:0000313" key="1">
    <source>
        <dbReference type="EMBL" id="JAE18620.1"/>
    </source>
</evidence>
<sequence length="63" mass="6444">MILLDALLSPISRIADAGGPMNLSPSASQSCAKSALSERKPYPGCIAWAPVRSAASTMAAALR</sequence>
<proteinExistence type="predicted"/>
<dbReference type="EMBL" id="GBRH01179276">
    <property type="protein sequence ID" value="JAE18620.1"/>
    <property type="molecule type" value="Transcribed_RNA"/>
</dbReference>